<accession>A0A3P7LHP2</accession>
<evidence type="ECO:0000313" key="2">
    <source>
        <dbReference type="EMBL" id="VDM82115.1"/>
    </source>
</evidence>
<feature type="transmembrane region" description="Helical" evidence="1">
    <location>
        <begin position="21"/>
        <end position="39"/>
    </location>
</feature>
<feature type="transmembrane region" description="Helical" evidence="1">
    <location>
        <begin position="119"/>
        <end position="140"/>
    </location>
</feature>
<protein>
    <submittedName>
        <fullName evidence="2">Uncharacterized protein</fullName>
    </submittedName>
</protein>
<sequence>ESVRLIRHQGVDGEVVTLFEYLYICFAVISFLKHTYTYASNVVKAFPSLPRKWGAAVKVLYILFGRFWDFLDFLVGILGICSVFAYFLREHHINRALDNFAANNGNEYINLSKQRNLELMFTFCVGGVVFFVSCKMIQILR</sequence>
<dbReference type="EMBL" id="UYYB01116088">
    <property type="protein sequence ID" value="VDM82115.1"/>
    <property type="molecule type" value="Genomic_DNA"/>
</dbReference>
<keyword evidence="1" id="KW-0472">Membrane</keyword>
<evidence type="ECO:0000313" key="3">
    <source>
        <dbReference type="Proteomes" id="UP000270094"/>
    </source>
</evidence>
<feature type="non-terminal residue" evidence="2">
    <location>
        <position position="1"/>
    </location>
</feature>
<keyword evidence="1" id="KW-1133">Transmembrane helix</keyword>
<feature type="transmembrane region" description="Helical" evidence="1">
    <location>
        <begin position="59"/>
        <end position="88"/>
    </location>
</feature>
<dbReference type="Proteomes" id="UP000270094">
    <property type="component" value="Unassembled WGS sequence"/>
</dbReference>
<keyword evidence="1" id="KW-0812">Transmembrane</keyword>
<reference evidence="2 3" key="1">
    <citation type="submission" date="2018-11" db="EMBL/GenBank/DDBJ databases">
        <authorList>
            <consortium name="Pathogen Informatics"/>
        </authorList>
    </citation>
    <scope>NUCLEOTIDE SEQUENCE [LARGE SCALE GENOMIC DNA]</scope>
</reference>
<dbReference type="OrthoDB" id="5826697at2759"/>
<proteinExistence type="predicted"/>
<dbReference type="AlphaFoldDB" id="A0A3P7LHP2"/>
<evidence type="ECO:0000256" key="1">
    <source>
        <dbReference type="SAM" id="Phobius"/>
    </source>
</evidence>
<organism evidence="2 3">
    <name type="scientific">Strongylus vulgaris</name>
    <name type="common">Blood worm</name>
    <dbReference type="NCBI Taxonomy" id="40348"/>
    <lineage>
        <taxon>Eukaryota</taxon>
        <taxon>Metazoa</taxon>
        <taxon>Ecdysozoa</taxon>
        <taxon>Nematoda</taxon>
        <taxon>Chromadorea</taxon>
        <taxon>Rhabditida</taxon>
        <taxon>Rhabditina</taxon>
        <taxon>Rhabditomorpha</taxon>
        <taxon>Strongyloidea</taxon>
        <taxon>Strongylidae</taxon>
        <taxon>Strongylus</taxon>
    </lineage>
</organism>
<gene>
    <name evidence="2" type="ORF">SVUK_LOCUS17113</name>
</gene>
<name>A0A3P7LHP2_STRVU</name>
<keyword evidence="3" id="KW-1185">Reference proteome</keyword>